<dbReference type="SUPFAM" id="SSF54991">
    <property type="entry name" value="Anticodon-binding domain of PheRS"/>
    <property type="match status" value="1"/>
</dbReference>
<dbReference type="Gene3D" id="3.50.40.10">
    <property type="entry name" value="Phenylalanyl-trna Synthetase, Chain B, domain 3"/>
    <property type="match status" value="1"/>
</dbReference>
<dbReference type="InterPro" id="IPR041616">
    <property type="entry name" value="PheRS_beta_core"/>
</dbReference>
<dbReference type="GeneID" id="29070529"/>
<dbReference type="InterPro" id="IPR045060">
    <property type="entry name" value="Phe-tRNA-ligase_IIc_bsu"/>
</dbReference>
<dbReference type="SUPFAM" id="SSF55681">
    <property type="entry name" value="Class II aaRS and biotin synthetases"/>
    <property type="match status" value="1"/>
</dbReference>
<evidence type="ECO:0000256" key="9">
    <source>
        <dbReference type="ARBA" id="ARBA00023146"/>
    </source>
</evidence>
<protein>
    <recommendedName>
        <fullName evidence="2">phenylalanine--tRNA ligase</fullName>
        <ecNumber evidence="2">6.1.1.20</ecNumber>
    </recommendedName>
</protein>
<keyword evidence="3" id="KW-0436">Ligase</keyword>
<dbReference type="PROSITE" id="PS51483">
    <property type="entry name" value="B5"/>
    <property type="match status" value="1"/>
</dbReference>
<keyword evidence="5" id="KW-0547">Nucleotide-binding</keyword>
<evidence type="ECO:0000313" key="12">
    <source>
        <dbReference type="EMBL" id="AOM66028.1"/>
    </source>
</evidence>
<sequence length="714" mass="84052">MKVSWKLLNQIVDLNNITLTEFTNKLTLAGFEVESINHRKNPTDIIIDLNITSNRPDLSYLVGLAREVSIIFNKKLNRSIIDFKDLNQLDTNKTCHNKKFETIQDINYINISIIDDIQNMTTPTWLQNFLNTYDIESHNLLNDIIEYIQIKWGQTLEIFDTKTIDTNKTKEPNTINLLDIQKNELYKEIITETKDIQSNKYPYILTYNQQPLSVLGIKPNTNLTPNFYTSSIVIIQYTCTNQYIRNINQFLQIKPVKYIQDQISHDFINASNETIYLILHLSKGYLVSSYQTKKISTPSLPLIISKDEINNILGPTINETPKYLSETDISNILKQLKFQYYISKNLFNIKIPQYRLNDITRNIDIIEEIGRIYGFNNFIDRLPSKYTYNKTPKLITFIRKIKTTLRNIGLHEVVHYSLRKKLHQNQNAVSLYNPLLEEQSQLRTNLLNNIINTKKYNTQQKNWLTEIFEVGTTFHKASRQSNQIEEKIHLAGLLSNTNYIKYSWSDTPQPLTWFHAKGQLEEFFERINANIQWLVINNKKDASYEKLKMYKLFHTQRTTFIVNKYTLEEIGIFGQINLKLAKSYNINPLTYIFELNITKLLNTIQYTHNKAEYIIKPYSNYPYVTRDITFLLNDKSNIEYIKNKITETKNSLIESIEIINEYTQHSTEISIRRICIRITYRAHNRTLNNQDIAKINENINQLMLIESKNETLTE</sequence>
<keyword evidence="9 12" id="KW-0030">Aminoacyl-tRNA synthetase</keyword>
<dbReference type="GO" id="GO:0005524">
    <property type="term" value="F:ATP binding"/>
    <property type="evidence" value="ECO:0007669"/>
    <property type="project" value="UniProtKB-KW"/>
</dbReference>
<dbReference type="RefSeq" id="YP_009294545.1">
    <property type="nucleotide sequence ID" value="NC_031148.1"/>
</dbReference>
<keyword evidence="8" id="KW-0648">Protein biosynthesis</keyword>
<dbReference type="GO" id="GO:0004826">
    <property type="term" value="F:phenylalanine-tRNA ligase activity"/>
    <property type="evidence" value="ECO:0007669"/>
    <property type="project" value="UniProtKB-EC"/>
</dbReference>
<dbReference type="InterPro" id="IPR045864">
    <property type="entry name" value="aa-tRNA-synth_II/BPL/LPL"/>
</dbReference>
<dbReference type="InterPro" id="IPR005147">
    <property type="entry name" value="tRNA_synthase_B5-dom"/>
</dbReference>
<dbReference type="CDD" id="cd00769">
    <property type="entry name" value="PheRS_beta_core"/>
    <property type="match status" value="1"/>
</dbReference>
<dbReference type="SMART" id="SM00874">
    <property type="entry name" value="B5"/>
    <property type="match status" value="1"/>
</dbReference>
<evidence type="ECO:0000256" key="7">
    <source>
        <dbReference type="ARBA" id="ARBA00022842"/>
    </source>
</evidence>
<dbReference type="PROSITE" id="PS51447">
    <property type="entry name" value="FDX_ACB"/>
    <property type="match status" value="1"/>
</dbReference>
<dbReference type="InterPro" id="IPR009061">
    <property type="entry name" value="DNA-bd_dom_put_sf"/>
</dbReference>
<dbReference type="AlphaFoldDB" id="A0A1C9CCA3"/>
<evidence type="ECO:0000256" key="4">
    <source>
        <dbReference type="ARBA" id="ARBA00022723"/>
    </source>
</evidence>
<geneLocation type="plastid" evidence="12"/>
<keyword evidence="6" id="KW-0067">ATP-binding</keyword>
<dbReference type="SUPFAM" id="SSF56037">
    <property type="entry name" value="PheT/TilS domain"/>
    <property type="match status" value="1"/>
</dbReference>
<feature type="domain" description="FDX-ACB" evidence="10">
    <location>
        <begin position="619"/>
        <end position="713"/>
    </location>
</feature>
<dbReference type="SUPFAM" id="SSF46955">
    <property type="entry name" value="Putative DNA-binding domain"/>
    <property type="match status" value="2"/>
</dbReference>
<evidence type="ECO:0000256" key="2">
    <source>
        <dbReference type="ARBA" id="ARBA00012814"/>
    </source>
</evidence>
<dbReference type="Gene3D" id="3.30.56.10">
    <property type="match status" value="2"/>
</dbReference>
<dbReference type="Gene3D" id="3.30.70.380">
    <property type="entry name" value="Ferrodoxin-fold anticodon-binding domain"/>
    <property type="match status" value="1"/>
</dbReference>
<dbReference type="Pfam" id="PF03147">
    <property type="entry name" value="FDX-ACB"/>
    <property type="match status" value="1"/>
</dbReference>
<evidence type="ECO:0000256" key="6">
    <source>
        <dbReference type="ARBA" id="ARBA00022840"/>
    </source>
</evidence>
<dbReference type="GO" id="GO:0009328">
    <property type="term" value="C:phenylalanine-tRNA ligase complex"/>
    <property type="evidence" value="ECO:0007669"/>
    <property type="project" value="TreeGrafter"/>
</dbReference>
<dbReference type="Pfam" id="PF03483">
    <property type="entry name" value="B3_4"/>
    <property type="match status" value="1"/>
</dbReference>
<dbReference type="Gene3D" id="3.30.930.10">
    <property type="entry name" value="Bira Bifunctional Protein, Domain 2"/>
    <property type="match status" value="1"/>
</dbReference>
<evidence type="ECO:0000256" key="3">
    <source>
        <dbReference type="ARBA" id="ARBA00022598"/>
    </source>
</evidence>
<keyword evidence="12" id="KW-0934">Plastid</keyword>
<accession>A0A1C9CCA3</accession>
<dbReference type="GO" id="GO:0000287">
    <property type="term" value="F:magnesium ion binding"/>
    <property type="evidence" value="ECO:0007669"/>
    <property type="project" value="InterPro"/>
</dbReference>
<dbReference type="SMART" id="SM00896">
    <property type="entry name" value="FDX-ACB"/>
    <property type="match status" value="1"/>
</dbReference>
<dbReference type="EC" id="6.1.1.20" evidence="2"/>
<dbReference type="PANTHER" id="PTHR10947:SF0">
    <property type="entry name" value="PHENYLALANINE--TRNA LIGASE BETA SUBUNIT"/>
    <property type="match status" value="1"/>
</dbReference>
<evidence type="ECO:0000256" key="8">
    <source>
        <dbReference type="ARBA" id="ARBA00022917"/>
    </source>
</evidence>
<evidence type="ECO:0000259" key="11">
    <source>
        <dbReference type="PROSITE" id="PS51483"/>
    </source>
</evidence>
<organism evidence="12">
    <name type="scientific">Asparagopsis taxiformis</name>
    <dbReference type="NCBI Taxonomy" id="260499"/>
    <lineage>
        <taxon>Eukaryota</taxon>
        <taxon>Rhodophyta</taxon>
        <taxon>Florideophyceae</taxon>
        <taxon>Rhodymeniophycidae</taxon>
        <taxon>Bonnemaisoniales</taxon>
        <taxon>Bonnemaisoniaceae</taxon>
        <taxon>Asparagopsis</taxon>
    </lineage>
</organism>
<dbReference type="InterPro" id="IPR005146">
    <property type="entry name" value="B3/B4_tRNA-bd"/>
</dbReference>
<dbReference type="GO" id="GO:0006432">
    <property type="term" value="P:phenylalanyl-tRNA aminoacylation"/>
    <property type="evidence" value="ECO:0007669"/>
    <property type="project" value="InterPro"/>
</dbReference>
<comment type="cofactor">
    <cofactor evidence="1">
        <name>Mg(2+)</name>
        <dbReference type="ChEBI" id="CHEBI:18420"/>
    </cofactor>
</comment>
<name>A0A1C9CCA3_9FLOR</name>
<dbReference type="PANTHER" id="PTHR10947">
    <property type="entry name" value="PHENYLALANYL-TRNA SYNTHETASE BETA CHAIN AND LEUCINE-RICH REPEAT-CONTAINING PROTEIN 47"/>
    <property type="match status" value="1"/>
</dbReference>
<evidence type="ECO:0000259" key="10">
    <source>
        <dbReference type="PROSITE" id="PS51447"/>
    </source>
</evidence>
<proteinExistence type="predicted"/>
<gene>
    <name evidence="12" type="primary">syfB</name>
    <name evidence="12" type="ORF">Aspa_149</name>
</gene>
<dbReference type="GO" id="GO:0003723">
    <property type="term" value="F:RNA binding"/>
    <property type="evidence" value="ECO:0007669"/>
    <property type="project" value="InterPro"/>
</dbReference>
<dbReference type="EMBL" id="KX284717">
    <property type="protein sequence ID" value="AOM66028.1"/>
    <property type="molecule type" value="Genomic_DNA"/>
</dbReference>
<dbReference type="InterPro" id="IPR036690">
    <property type="entry name" value="Fdx_antiC-bd_sf"/>
</dbReference>
<keyword evidence="7" id="KW-0460">Magnesium</keyword>
<feature type="domain" description="B5" evidence="11">
    <location>
        <begin position="297"/>
        <end position="380"/>
    </location>
</feature>
<keyword evidence="4" id="KW-0479">Metal-binding</keyword>
<reference evidence="12" key="1">
    <citation type="journal article" date="2016" name="BMC Biol.">
        <title>Parallel evolution of highly conserved plastid genome architecture in red seaweeds and seed plants.</title>
        <authorList>
            <person name="Lee J."/>
            <person name="Cho C.H."/>
            <person name="Park S.I."/>
            <person name="Choi J.W."/>
            <person name="Song H.S."/>
            <person name="West J.A."/>
            <person name="Bhattacharya D."/>
            <person name="Yoon H.S."/>
        </authorList>
    </citation>
    <scope>NUCLEOTIDE SEQUENCE</scope>
</reference>
<evidence type="ECO:0000256" key="1">
    <source>
        <dbReference type="ARBA" id="ARBA00001946"/>
    </source>
</evidence>
<evidence type="ECO:0000256" key="5">
    <source>
        <dbReference type="ARBA" id="ARBA00022741"/>
    </source>
</evidence>
<dbReference type="Pfam" id="PF03484">
    <property type="entry name" value="B5"/>
    <property type="match status" value="1"/>
</dbReference>
<dbReference type="InterPro" id="IPR020825">
    <property type="entry name" value="Phe-tRNA_synthase-like_B3/B4"/>
</dbReference>
<dbReference type="Pfam" id="PF17759">
    <property type="entry name" value="tRNA_synthFbeta"/>
    <property type="match status" value="1"/>
</dbReference>
<dbReference type="InterPro" id="IPR005121">
    <property type="entry name" value="Fdx_antiC-bd"/>
</dbReference>